<dbReference type="GO" id="GO:0016705">
    <property type="term" value="F:oxidoreductase activity, acting on paired donors, with incorporation or reduction of molecular oxygen"/>
    <property type="evidence" value="ECO:0007669"/>
    <property type="project" value="InterPro"/>
</dbReference>
<evidence type="ECO:0000256" key="6">
    <source>
        <dbReference type="ARBA" id="ARBA00023004"/>
    </source>
</evidence>
<evidence type="ECO:0000313" key="8">
    <source>
        <dbReference type="EMBL" id="EDV19146.1"/>
    </source>
</evidence>
<comment type="similarity">
    <text evidence="2">Belongs to the cytochrome P450 family.</text>
</comment>
<dbReference type="Pfam" id="PF00067">
    <property type="entry name" value="p450"/>
    <property type="match status" value="1"/>
</dbReference>
<evidence type="ECO:0000256" key="1">
    <source>
        <dbReference type="ARBA" id="ARBA00001971"/>
    </source>
</evidence>
<evidence type="ECO:0000256" key="4">
    <source>
        <dbReference type="ARBA" id="ARBA00022723"/>
    </source>
</evidence>
<dbReference type="EMBL" id="DS985284">
    <property type="protein sequence ID" value="EDV19146.1"/>
    <property type="molecule type" value="Genomic_DNA"/>
</dbReference>
<comment type="cofactor">
    <cofactor evidence="1">
        <name>heme</name>
        <dbReference type="ChEBI" id="CHEBI:30413"/>
    </cofactor>
</comment>
<evidence type="ECO:0000256" key="2">
    <source>
        <dbReference type="ARBA" id="ARBA00010617"/>
    </source>
</evidence>
<dbReference type="GeneID" id="6759585"/>
<dbReference type="FunCoup" id="B3SDQ7">
    <property type="interactions" value="41"/>
</dbReference>
<dbReference type="Gene3D" id="1.10.630.10">
    <property type="entry name" value="Cytochrome P450"/>
    <property type="match status" value="1"/>
</dbReference>
<dbReference type="GO" id="GO:0005739">
    <property type="term" value="C:mitochondrion"/>
    <property type="evidence" value="ECO:0000318"/>
    <property type="project" value="GO_Central"/>
</dbReference>
<dbReference type="PANTHER" id="PTHR24279:SF120">
    <property type="entry name" value="CYTOCHROME P450"/>
    <property type="match status" value="1"/>
</dbReference>
<keyword evidence="9" id="KW-1185">Reference proteome</keyword>
<dbReference type="InterPro" id="IPR050479">
    <property type="entry name" value="CYP11_CYP27_families"/>
</dbReference>
<dbReference type="KEGG" id="tad:TRIADDRAFT_34090"/>
<organism evidence="8 9">
    <name type="scientific">Trichoplax adhaerens</name>
    <name type="common">Trichoplax reptans</name>
    <dbReference type="NCBI Taxonomy" id="10228"/>
    <lineage>
        <taxon>Eukaryota</taxon>
        <taxon>Metazoa</taxon>
        <taxon>Placozoa</taxon>
        <taxon>Uniplacotomia</taxon>
        <taxon>Trichoplacea</taxon>
        <taxon>Trichoplacidae</taxon>
        <taxon>Trichoplax</taxon>
    </lineage>
</organism>
<dbReference type="InParanoid" id="B3SDQ7"/>
<dbReference type="OMA" id="ANTITWT"/>
<evidence type="ECO:0000256" key="3">
    <source>
        <dbReference type="ARBA" id="ARBA00022617"/>
    </source>
</evidence>
<dbReference type="AlphaFoldDB" id="B3SDQ7"/>
<dbReference type="GO" id="GO:0004497">
    <property type="term" value="F:monooxygenase activity"/>
    <property type="evidence" value="ECO:0007669"/>
    <property type="project" value="UniProtKB-KW"/>
</dbReference>
<dbReference type="PRINTS" id="PR00463">
    <property type="entry name" value="EP450I"/>
</dbReference>
<sequence>MINLVLNFKYETRKPHQALHHLFQSQGPIFKKKFAGFELVMLSDPKDIECAFRTEGKYPRRFDMVPWSYYREERKLPLGILLSNDEQWKETRSAIDKRLLKLNAVQGYSKIMNKVIDDFIAYLLRIRGKHGVKNEILGFESQTFRWSLETILSILFDKRIGCLQEPPSHDGELFHKALIDMTYKTSSLIVFPPYYKYIKTRYWNEFCSHWDTMYDIGLKIIQERRNKLASMKIENSKEDEVDFLTDVMLRSNLSEAQLNITLLDLMIGATDTTANTITWTLILLSKYPGKQEKLHKEIKSISKDGEDPDSETVHNAPYLSACIKEAMRLYPVIFNLIRQAKEDVVILGYQVPANTPIILNLYELFRNEEYFPEPEEFKPERWLKDEDDNIPRAGFKFLPFGFGPRMRIGRRIAELEMHLLLAKLSQKFVIGCNNLDDTGMIKRATLTPDKAVKITLTERP</sequence>
<accession>B3SDQ7</accession>
<evidence type="ECO:0000313" key="9">
    <source>
        <dbReference type="Proteomes" id="UP000009022"/>
    </source>
</evidence>
<reference evidence="8 9" key="1">
    <citation type="journal article" date="2008" name="Nature">
        <title>The Trichoplax genome and the nature of placozoans.</title>
        <authorList>
            <person name="Srivastava M."/>
            <person name="Begovic E."/>
            <person name="Chapman J."/>
            <person name="Putnam N.H."/>
            <person name="Hellsten U."/>
            <person name="Kawashima T."/>
            <person name="Kuo A."/>
            <person name="Mitros T."/>
            <person name="Salamov A."/>
            <person name="Carpenter M.L."/>
            <person name="Signorovitch A.Y."/>
            <person name="Moreno M.A."/>
            <person name="Kamm K."/>
            <person name="Grimwood J."/>
            <person name="Schmutz J."/>
            <person name="Shapiro H."/>
            <person name="Grigoriev I.V."/>
            <person name="Buss L.W."/>
            <person name="Schierwater B."/>
            <person name="Dellaporta S.L."/>
            <person name="Rokhsar D.S."/>
        </authorList>
    </citation>
    <scope>NUCLEOTIDE SEQUENCE [LARGE SCALE GENOMIC DNA]</scope>
    <source>
        <strain evidence="8 9">Grell-BS-1999</strain>
    </source>
</reference>
<dbReference type="InterPro" id="IPR002401">
    <property type="entry name" value="Cyt_P450_E_grp-I"/>
</dbReference>
<dbReference type="CDD" id="cd11054">
    <property type="entry name" value="CYP24A1-like"/>
    <property type="match status" value="1"/>
</dbReference>
<keyword evidence="4" id="KW-0479">Metal-binding</keyword>
<protein>
    <recommendedName>
        <fullName evidence="10">Cytochrome P450</fullName>
    </recommendedName>
</protein>
<dbReference type="PANTHER" id="PTHR24279">
    <property type="entry name" value="CYTOCHROME P450"/>
    <property type="match status" value="1"/>
</dbReference>
<dbReference type="InterPro" id="IPR036396">
    <property type="entry name" value="Cyt_P450_sf"/>
</dbReference>
<dbReference type="InterPro" id="IPR001128">
    <property type="entry name" value="Cyt_P450"/>
</dbReference>
<keyword evidence="5" id="KW-0560">Oxidoreductase</keyword>
<dbReference type="PhylomeDB" id="B3SDQ7"/>
<evidence type="ECO:0000256" key="5">
    <source>
        <dbReference type="ARBA" id="ARBA00023002"/>
    </source>
</evidence>
<dbReference type="Proteomes" id="UP000009022">
    <property type="component" value="Unassembled WGS sequence"/>
</dbReference>
<gene>
    <name evidence="8" type="ORF">TRIADDRAFT_34090</name>
</gene>
<dbReference type="GO" id="GO:0005506">
    <property type="term" value="F:iron ion binding"/>
    <property type="evidence" value="ECO:0007669"/>
    <property type="project" value="InterPro"/>
</dbReference>
<keyword evidence="7" id="KW-0503">Monooxygenase</keyword>
<evidence type="ECO:0000256" key="7">
    <source>
        <dbReference type="ARBA" id="ARBA00023033"/>
    </source>
</evidence>
<name>B3SDQ7_TRIAD</name>
<dbReference type="SUPFAM" id="SSF48264">
    <property type="entry name" value="Cytochrome P450"/>
    <property type="match status" value="1"/>
</dbReference>
<dbReference type="PRINTS" id="PR00385">
    <property type="entry name" value="P450"/>
</dbReference>
<proteinExistence type="inferred from homology"/>
<dbReference type="GO" id="GO:0020037">
    <property type="term" value="F:heme binding"/>
    <property type="evidence" value="ECO:0007669"/>
    <property type="project" value="InterPro"/>
</dbReference>
<keyword evidence="3" id="KW-0349">Heme</keyword>
<dbReference type="RefSeq" id="XP_002118379.1">
    <property type="nucleotide sequence ID" value="XM_002118343.1"/>
</dbReference>
<dbReference type="CTD" id="6759585"/>
<evidence type="ECO:0008006" key="10">
    <source>
        <dbReference type="Google" id="ProtNLM"/>
    </source>
</evidence>
<keyword evidence="6" id="KW-0408">Iron</keyword>
<dbReference type="eggNOG" id="KOG0159">
    <property type="taxonomic scope" value="Eukaryota"/>
</dbReference>
<dbReference type="HOGENOM" id="CLU_001570_28_3_1"/>
<dbReference type="OrthoDB" id="3945418at2759"/>